<comment type="caution">
    <text evidence="1">The sequence shown here is derived from an EMBL/GenBank/DDBJ whole genome shotgun (WGS) entry which is preliminary data.</text>
</comment>
<evidence type="ECO:0000313" key="2">
    <source>
        <dbReference type="Proteomes" id="UP000037558"/>
    </source>
</evidence>
<keyword evidence="2" id="KW-1185">Reference proteome</keyword>
<accession>A0A0M0LI53</accession>
<dbReference type="OrthoDB" id="2454083at2"/>
<organism evidence="1 2">
    <name type="scientific">Priestia koreensis</name>
    <dbReference type="NCBI Taxonomy" id="284581"/>
    <lineage>
        <taxon>Bacteria</taxon>
        <taxon>Bacillati</taxon>
        <taxon>Bacillota</taxon>
        <taxon>Bacilli</taxon>
        <taxon>Bacillales</taxon>
        <taxon>Bacillaceae</taxon>
        <taxon>Priestia</taxon>
    </lineage>
</organism>
<name>A0A0M0LI53_9BACI</name>
<reference evidence="2" key="1">
    <citation type="submission" date="2015-08" db="EMBL/GenBank/DDBJ databases">
        <title>Fjat-14210 dsm16467.</title>
        <authorList>
            <person name="Liu B."/>
            <person name="Wang J."/>
            <person name="Zhu Y."/>
            <person name="Liu G."/>
            <person name="Chen Q."/>
            <person name="Chen Z."/>
            <person name="Lan J."/>
            <person name="Che J."/>
            <person name="Ge C."/>
            <person name="Shi H."/>
            <person name="Pan Z."/>
            <person name="Liu X."/>
        </authorList>
    </citation>
    <scope>NUCLEOTIDE SEQUENCE [LARGE SCALE GENOMIC DNA]</scope>
    <source>
        <strain evidence="2">DSM 16467</strain>
    </source>
</reference>
<sequence length="88" mass="10428">MNYEQLLSAYRTLWSSRALPTLETAEFTLKEAIQKELGDEMTHPRVRKPLHMKYHFALTRILESSLPEGDQLALIRLHHTLYEELLHR</sequence>
<dbReference type="Proteomes" id="UP000037558">
    <property type="component" value="Unassembled WGS sequence"/>
</dbReference>
<proteinExistence type="predicted"/>
<protein>
    <submittedName>
        <fullName evidence="1">Uncharacterized protein</fullName>
    </submittedName>
</protein>
<dbReference type="EMBL" id="LILC01000002">
    <property type="protein sequence ID" value="KOO50656.1"/>
    <property type="molecule type" value="Genomic_DNA"/>
</dbReference>
<dbReference type="RefSeq" id="WP_053399822.1">
    <property type="nucleotide sequence ID" value="NZ_JAUKEN010000002.1"/>
</dbReference>
<dbReference type="PATRIC" id="fig|284581.3.peg.797"/>
<dbReference type="AlphaFoldDB" id="A0A0M0LI53"/>
<evidence type="ECO:0000313" key="1">
    <source>
        <dbReference type="EMBL" id="KOO50656.1"/>
    </source>
</evidence>
<gene>
    <name evidence="1" type="ORF">AMD01_02610</name>
</gene>